<evidence type="ECO:0000313" key="3">
    <source>
        <dbReference type="Proteomes" id="UP000183994"/>
    </source>
</evidence>
<dbReference type="Pfam" id="PF04463">
    <property type="entry name" value="2-thiour_desulf"/>
    <property type="match status" value="1"/>
</dbReference>
<keyword evidence="3" id="KW-1185">Reference proteome</keyword>
<dbReference type="AlphaFoldDB" id="A0A1M6EBE3"/>
<dbReference type="OrthoDB" id="495783at2"/>
<dbReference type="RefSeq" id="WP_073472734.1">
    <property type="nucleotide sequence ID" value="NZ_FQZU01000002.1"/>
</dbReference>
<protein>
    <submittedName>
        <fullName evidence="2">Uncharacterized conserved protein YbgA, DUF1722 family</fullName>
    </submittedName>
</protein>
<dbReference type="InterPro" id="IPR007553">
    <property type="entry name" value="2-thiour_desulf"/>
</dbReference>
<dbReference type="InterPro" id="IPR013560">
    <property type="entry name" value="DUF1722"/>
</dbReference>
<proteinExistence type="predicted"/>
<dbReference type="Proteomes" id="UP000183994">
    <property type="component" value="Unassembled WGS sequence"/>
</dbReference>
<dbReference type="PANTHER" id="PTHR30087:SF0">
    <property type="entry name" value="INNER MEMBRANE PROTEIN"/>
    <property type="match status" value="1"/>
</dbReference>
<dbReference type="EMBL" id="FQZU01000002">
    <property type="protein sequence ID" value="SHI82794.1"/>
    <property type="molecule type" value="Genomic_DNA"/>
</dbReference>
<evidence type="ECO:0000313" key="2">
    <source>
        <dbReference type="EMBL" id="SHI82794.1"/>
    </source>
</evidence>
<name>A0A1M6EBE3_9BACT</name>
<organism evidence="2 3">
    <name type="scientific">Desulfatibacillum alkenivorans DSM 16219</name>
    <dbReference type="NCBI Taxonomy" id="1121393"/>
    <lineage>
        <taxon>Bacteria</taxon>
        <taxon>Pseudomonadati</taxon>
        <taxon>Thermodesulfobacteriota</taxon>
        <taxon>Desulfobacteria</taxon>
        <taxon>Desulfobacterales</taxon>
        <taxon>Desulfatibacillaceae</taxon>
        <taxon>Desulfatibacillum</taxon>
    </lineage>
</organism>
<sequence length="316" mass="36933">MTEKIKMGIARCLMGEKVRYDGGHKHDRYITQTLGNYFDFVPVCPEMECGMPVPRESMRLEGDPAAPRLMTHKTRRDLTPMMQEWGVEKLKELEKEDLCGYIFKTRSPSSGMERIAVYGEDKTVRKNGVGIWARMFKDHFPLLPVEDEGRLHDPGLRENFITRVFVMKRWRDMIADGYDAGKLVDFHTRHKLLILAHSQQHYRQMGPMVAKIREQRPEDFFPAYLEILTQALALKTTPAKNINVLQHMMGYFKKQLSPDEKQELLELMDQYRQGAVPLIVPVTLIKHFVRKYDQPYLSEQVYLYPHPLELGLRNHG</sequence>
<dbReference type="PANTHER" id="PTHR30087">
    <property type="entry name" value="INNER MEMBRANE PROTEIN"/>
    <property type="match status" value="1"/>
</dbReference>
<reference evidence="3" key="1">
    <citation type="submission" date="2016-11" db="EMBL/GenBank/DDBJ databases">
        <authorList>
            <person name="Varghese N."/>
            <person name="Submissions S."/>
        </authorList>
    </citation>
    <scope>NUCLEOTIDE SEQUENCE [LARGE SCALE GENOMIC DNA]</scope>
    <source>
        <strain evidence="3">DSM 16219</strain>
    </source>
</reference>
<dbReference type="Pfam" id="PF08349">
    <property type="entry name" value="DUF1722"/>
    <property type="match status" value="1"/>
</dbReference>
<dbReference type="InterPro" id="IPR017087">
    <property type="entry name" value="UCP037004"/>
</dbReference>
<accession>A0A1M6EBE3</accession>
<gene>
    <name evidence="2" type="ORF">SAMN02745216_00612</name>
</gene>
<evidence type="ECO:0000259" key="1">
    <source>
        <dbReference type="Pfam" id="PF08349"/>
    </source>
</evidence>
<feature type="domain" description="DUF1722" evidence="1">
    <location>
        <begin position="191"/>
        <end position="307"/>
    </location>
</feature>
<dbReference type="STRING" id="1121393.SAMN02745216_00612"/>
<dbReference type="PIRSF" id="PIRSF037004">
    <property type="entry name" value="UCP037004"/>
    <property type="match status" value="1"/>
</dbReference>